<gene>
    <name evidence="2" type="ORF">ACFS5J_06835</name>
</gene>
<feature type="transmembrane region" description="Helical" evidence="1">
    <location>
        <begin position="12"/>
        <end position="35"/>
    </location>
</feature>
<proteinExistence type="predicted"/>
<sequence length="144" mass="16754">MSLVRNVHELQISTKTALLSVFGQAHYFLIAFFLFKHNMVDQVENPFLLDFDFYMIILTSLVFSLVWFIVNICISSILPIYSIQPNASEKDVYFSSMSFSIGCLTLALILTFLLDSNFYIFIAFAYMFIAFKIVWSVFKLMFNK</sequence>
<reference evidence="3" key="1">
    <citation type="journal article" date="2019" name="Int. J. Syst. Evol. Microbiol.">
        <title>The Global Catalogue of Microorganisms (GCM) 10K type strain sequencing project: providing services to taxonomists for standard genome sequencing and annotation.</title>
        <authorList>
            <consortium name="The Broad Institute Genomics Platform"/>
            <consortium name="The Broad Institute Genome Sequencing Center for Infectious Disease"/>
            <person name="Wu L."/>
            <person name="Ma J."/>
        </authorList>
    </citation>
    <scope>NUCLEOTIDE SEQUENCE [LARGE SCALE GENOMIC DNA]</scope>
    <source>
        <strain evidence="3">KCTC 22671</strain>
    </source>
</reference>
<organism evidence="2 3">
    <name type="scientific">Flavobacterium chuncheonense</name>
    <dbReference type="NCBI Taxonomy" id="2026653"/>
    <lineage>
        <taxon>Bacteria</taxon>
        <taxon>Pseudomonadati</taxon>
        <taxon>Bacteroidota</taxon>
        <taxon>Flavobacteriia</taxon>
        <taxon>Flavobacteriales</taxon>
        <taxon>Flavobacteriaceae</taxon>
        <taxon>Flavobacterium</taxon>
    </lineage>
</organism>
<feature type="transmembrane region" description="Helical" evidence="1">
    <location>
        <begin position="92"/>
        <end position="112"/>
    </location>
</feature>
<keyword evidence="1" id="KW-1133">Transmembrane helix</keyword>
<protein>
    <submittedName>
        <fullName evidence="2">Uncharacterized protein</fullName>
    </submittedName>
</protein>
<evidence type="ECO:0000256" key="1">
    <source>
        <dbReference type="SAM" id="Phobius"/>
    </source>
</evidence>
<dbReference type="EMBL" id="JBHUPC010000012">
    <property type="protein sequence ID" value="MFD2891723.1"/>
    <property type="molecule type" value="Genomic_DNA"/>
</dbReference>
<keyword evidence="3" id="KW-1185">Reference proteome</keyword>
<keyword evidence="1" id="KW-0472">Membrane</keyword>
<feature type="transmembrane region" description="Helical" evidence="1">
    <location>
        <begin position="55"/>
        <end position="80"/>
    </location>
</feature>
<accession>A0ABW5YL02</accession>
<evidence type="ECO:0000313" key="2">
    <source>
        <dbReference type="EMBL" id="MFD2891723.1"/>
    </source>
</evidence>
<comment type="caution">
    <text evidence="2">The sequence shown here is derived from an EMBL/GenBank/DDBJ whole genome shotgun (WGS) entry which is preliminary data.</text>
</comment>
<evidence type="ECO:0000313" key="3">
    <source>
        <dbReference type="Proteomes" id="UP001597534"/>
    </source>
</evidence>
<dbReference type="RefSeq" id="WP_379811328.1">
    <property type="nucleotide sequence ID" value="NZ_JBHUPC010000012.1"/>
</dbReference>
<keyword evidence="1" id="KW-0812">Transmembrane</keyword>
<feature type="transmembrane region" description="Helical" evidence="1">
    <location>
        <begin position="118"/>
        <end position="138"/>
    </location>
</feature>
<name>A0ABW5YL02_9FLAO</name>
<dbReference type="Proteomes" id="UP001597534">
    <property type="component" value="Unassembled WGS sequence"/>
</dbReference>